<sequence length="698" mass="73681">MLPFRVQCETCQSWLKVARESLVGQIHSCPKCGSMVHLVPKEEGAPDGGAERSPAAAVAPAAAAPVAASDFDSVDQLGLDDAAPKPQPAATQAPTTQSPAPQPAEAAAAAPLPADAAARVSPIEAAGQKTALITGAGGAILIVFGAVAYWLTSGEPDPSELAQAEQAASPAASQIDSTSSGDQPLVPAPSTPPENSADVGAEPPVEDPAPIVPELPPLEDEAVTAQQPAEPPGQPVRQQPDPTPRVAEKRIATNDPPTPLSDAPPEIDPLEFDPSKLDLVMLRGDRKPPEPEPEPAEAPRLAIGWNARSGQTPPTEPPPTEELNRIDGQLAERGRVERVWVERGTTAFENHRPVDLARRLGDTLPELQLPEAPLTHGVRVWSELAGAPVTIDPQALARAGVSARSRIRISGANATLGDLLSETLKPLRLMYAERDGQLTLTRLGGQTERTGAYSAADLAGSPAELDELCALAAAMVPSTSEGTLSVDGQKLKFAGPANTHFDLVIFCERLRRARGLPQKTKYPAALLATRPPLARLESPLSRSATFSFVAPTPFADVLDHWRGASGLEILVDWSSVARAELGPQSQVRCSSRDQPWRDSLDGVLHPLGLGWRVVDERTLQIAGRADAAAEYPTTEFYPLAKNADGAESADELTGELSQLKTPVAIRFDAPARALVIHAADDGHRAAYDWLVRNGLIES</sequence>
<dbReference type="OrthoDB" id="208996at2"/>
<comment type="caution">
    <text evidence="2">The sequence shown here is derived from an EMBL/GenBank/DDBJ whole genome shotgun (WGS) entry which is preliminary data.</text>
</comment>
<name>A0A5C5V592_9BACT</name>
<keyword evidence="3" id="KW-1185">Reference proteome</keyword>
<dbReference type="RefSeq" id="WP_146566538.1">
    <property type="nucleotide sequence ID" value="NZ_SIHJ01000002.1"/>
</dbReference>
<feature type="compositionally biased region" description="Low complexity" evidence="1">
    <location>
        <begin position="159"/>
        <end position="174"/>
    </location>
</feature>
<reference evidence="2 3" key="1">
    <citation type="submission" date="2019-02" db="EMBL/GenBank/DDBJ databases">
        <title>Deep-cultivation of Planctomycetes and their phenomic and genomic characterization uncovers novel biology.</title>
        <authorList>
            <person name="Wiegand S."/>
            <person name="Jogler M."/>
            <person name="Boedeker C."/>
            <person name="Pinto D."/>
            <person name="Vollmers J."/>
            <person name="Rivas-Marin E."/>
            <person name="Kohn T."/>
            <person name="Peeters S.H."/>
            <person name="Heuer A."/>
            <person name="Rast P."/>
            <person name="Oberbeckmann S."/>
            <person name="Bunk B."/>
            <person name="Jeske O."/>
            <person name="Meyerdierks A."/>
            <person name="Storesund J.E."/>
            <person name="Kallscheuer N."/>
            <person name="Luecker S."/>
            <person name="Lage O.M."/>
            <person name="Pohl T."/>
            <person name="Merkel B.J."/>
            <person name="Hornburger P."/>
            <person name="Mueller R.-W."/>
            <person name="Bruemmer F."/>
            <person name="Labrenz M."/>
            <person name="Spormann A.M."/>
            <person name="Op Den Camp H."/>
            <person name="Overmann J."/>
            <person name="Amann R."/>
            <person name="Jetten M.S.M."/>
            <person name="Mascher T."/>
            <person name="Medema M.H."/>
            <person name="Devos D.P."/>
            <person name="Kaster A.-K."/>
            <person name="Ovreas L."/>
            <person name="Rohde M."/>
            <person name="Galperin M.Y."/>
            <person name="Jogler C."/>
        </authorList>
    </citation>
    <scope>NUCLEOTIDE SEQUENCE [LARGE SCALE GENOMIC DNA]</scope>
    <source>
        <strain evidence="2 3">KOR34</strain>
    </source>
</reference>
<dbReference type="Proteomes" id="UP000316714">
    <property type="component" value="Unassembled WGS sequence"/>
</dbReference>
<dbReference type="AlphaFoldDB" id="A0A5C5V592"/>
<protein>
    <submittedName>
        <fullName evidence="2">Uncharacterized protein</fullName>
    </submittedName>
</protein>
<accession>A0A5C5V592</accession>
<gene>
    <name evidence="2" type="ORF">KOR34_35310</name>
</gene>
<proteinExistence type="predicted"/>
<feature type="region of interest" description="Disordered" evidence="1">
    <location>
        <begin position="76"/>
        <end position="113"/>
    </location>
</feature>
<feature type="compositionally biased region" description="Pro residues" evidence="1">
    <location>
        <begin position="206"/>
        <end position="216"/>
    </location>
</feature>
<evidence type="ECO:0000313" key="3">
    <source>
        <dbReference type="Proteomes" id="UP000316714"/>
    </source>
</evidence>
<evidence type="ECO:0000313" key="2">
    <source>
        <dbReference type="EMBL" id="TWT33698.1"/>
    </source>
</evidence>
<feature type="compositionally biased region" description="Low complexity" evidence="1">
    <location>
        <begin position="88"/>
        <end position="113"/>
    </location>
</feature>
<feature type="region of interest" description="Disordered" evidence="1">
    <location>
        <begin position="156"/>
        <end position="323"/>
    </location>
</feature>
<organism evidence="2 3">
    <name type="scientific">Posidoniimonas corsicana</name>
    <dbReference type="NCBI Taxonomy" id="1938618"/>
    <lineage>
        <taxon>Bacteria</taxon>
        <taxon>Pseudomonadati</taxon>
        <taxon>Planctomycetota</taxon>
        <taxon>Planctomycetia</taxon>
        <taxon>Pirellulales</taxon>
        <taxon>Lacipirellulaceae</taxon>
        <taxon>Posidoniimonas</taxon>
    </lineage>
</organism>
<dbReference type="EMBL" id="SIHJ01000002">
    <property type="protein sequence ID" value="TWT33698.1"/>
    <property type="molecule type" value="Genomic_DNA"/>
</dbReference>
<evidence type="ECO:0000256" key="1">
    <source>
        <dbReference type="SAM" id="MobiDB-lite"/>
    </source>
</evidence>